<keyword evidence="14" id="KW-1185">Reference proteome</keyword>
<keyword evidence="9" id="KW-0486">Methionine biosynthesis</keyword>
<dbReference type="PANTHER" id="PTHR45754:SF3">
    <property type="entry name" value="METHYLENETETRAHYDROFOLATE REDUCTASE (NADPH)"/>
    <property type="match status" value="1"/>
</dbReference>
<comment type="cofactor">
    <cofactor evidence="1 12">
        <name>FAD</name>
        <dbReference type="ChEBI" id="CHEBI:57692"/>
    </cofactor>
</comment>
<comment type="similarity">
    <text evidence="3 12">Belongs to the methylenetetrahydrofolate reductase family.</text>
</comment>
<dbReference type="Proteomes" id="UP000438699">
    <property type="component" value="Unassembled WGS sequence"/>
</dbReference>
<evidence type="ECO:0000256" key="4">
    <source>
        <dbReference type="ARBA" id="ARBA00022605"/>
    </source>
</evidence>
<dbReference type="CDD" id="cd00537">
    <property type="entry name" value="MTHFR"/>
    <property type="match status" value="1"/>
</dbReference>
<evidence type="ECO:0000313" key="14">
    <source>
        <dbReference type="Proteomes" id="UP000438699"/>
    </source>
</evidence>
<evidence type="ECO:0000256" key="1">
    <source>
        <dbReference type="ARBA" id="ARBA00001974"/>
    </source>
</evidence>
<gene>
    <name evidence="13" type="primary">metF</name>
    <name evidence="13" type="ORF">F8A88_05060</name>
</gene>
<dbReference type="PANTHER" id="PTHR45754">
    <property type="entry name" value="METHYLENETETRAHYDROFOLATE REDUCTASE"/>
    <property type="match status" value="1"/>
</dbReference>
<evidence type="ECO:0000256" key="9">
    <source>
        <dbReference type="ARBA" id="ARBA00023167"/>
    </source>
</evidence>
<comment type="pathway">
    <text evidence="2 12">One-carbon metabolism; tetrahydrofolate interconversion.</text>
</comment>
<evidence type="ECO:0000256" key="3">
    <source>
        <dbReference type="ARBA" id="ARBA00006743"/>
    </source>
</evidence>
<dbReference type="InterPro" id="IPR004620">
    <property type="entry name" value="MTHF_reductase_bac"/>
</dbReference>
<evidence type="ECO:0000256" key="12">
    <source>
        <dbReference type="RuleBase" id="RU003862"/>
    </source>
</evidence>
<dbReference type="RefSeq" id="WP_151149984.1">
    <property type="nucleotide sequence ID" value="NZ_WAIE01000001.1"/>
</dbReference>
<name>A0A6N6N7C2_9BACT</name>
<evidence type="ECO:0000256" key="2">
    <source>
        <dbReference type="ARBA" id="ARBA00004777"/>
    </source>
</evidence>
<evidence type="ECO:0000256" key="5">
    <source>
        <dbReference type="ARBA" id="ARBA00022630"/>
    </source>
</evidence>
<keyword evidence="7 12" id="KW-0560">Oxidoreductase</keyword>
<organism evidence="13 14">
    <name type="scientific">Pseudodesulfovibrio senegalensis</name>
    <dbReference type="NCBI Taxonomy" id="1721087"/>
    <lineage>
        <taxon>Bacteria</taxon>
        <taxon>Pseudomonadati</taxon>
        <taxon>Thermodesulfobacteriota</taxon>
        <taxon>Desulfovibrionia</taxon>
        <taxon>Desulfovibrionales</taxon>
        <taxon>Desulfovibrionaceae</taxon>
    </lineage>
</organism>
<proteinExistence type="inferred from homology"/>
<dbReference type="EC" id="1.5.1.54" evidence="12"/>
<evidence type="ECO:0000256" key="8">
    <source>
        <dbReference type="ARBA" id="ARBA00023027"/>
    </source>
</evidence>
<dbReference type="InterPro" id="IPR003171">
    <property type="entry name" value="Mehydrof_redctse-like"/>
</dbReference>
<dbReference type="GO" id="GO:0071949">
    <property type="term" value="F:FAD binding"/>
    <property type="evidence" value="ECO:0007669"/>
    <property type="project" value="TreeGrafter"/>
</dbReference>
<dbReference type="AlphaFoldDB" id="A0A6N6N7C2"/>
<keyword evidence="5 12" id="KW-0285">Flavoprotein</keyword>
<dbReference type="GO" id="GO:0005829">
    <property type="term" value="C:cytosol"/>
    <property type="evidence" value="ECO:0007669"/>
    <property type="project" value="InterPro"/>
</dbReference>
<reference evidence="13 14" key="1">
    <citation type="journal article" date="2017" name="Int. J. Syst. Evol. Microbiol.">
        <title>Desulfovibrio senegalensis sp. nov., a mesophilic sulfate reducer isolated from marine sediment.</title>
        <authorList>
            <person name="Thioye A."/>
            <person name="Gam Z.B.A."/>
            <person name="Mbengue M."/>
            <person name="Cayol J.L."/>
            <person name="Joseph-Bartoli M."/>
            <person name="Toure-Kane C."/>
            <person name="Labat M."/>
        </authorList>
    </citation>
    <scope>NUCLEOTIDE SEQUENCE [LARGE SCALE GENOMIC DNA]</scope>
    <source>
        <strain evidence="13 14">DSM 101509</strain>
    </source>
</reference>
<comment type="catalytic activity">
    <reaction evidence="11">
        <text>(6S)-5-methyl-5,6,7,8-tetrahydrofolate + NAD(+) = (6R)-5,10-methylene-5,6,7,8-tetrahydrofolate + NADH + H(+)</text>
        <dbReference type="Rhea" id="RHEA:19821"/>
        <dbReference type="ChEBI" id="CHEBI:15378"/>
        <dbReference type="ChEBI" id="CHEBI:15636"/>
        <dbReference type="ChEBI" id="CHEBI:18608"/>
        <dbReference type="ChEBI" id="CHEBI:57540"/>
        <dbReference type="ChEBI" id="CHEBI:57945"/>
        <dbReference type="EC" id="1.5.1.54"/>
    </reaction>
    <physiologicalReaction direction="right-to-left" evidence="11">
        <dbReference type="Rhea" id="RHEA:19823"/>
    </physiologicalReaction>
</comment>
<dbReference type="NCBIfam" id="TIGR00676">
    <property type="entry name" value="fadh2"/>
    <property type="match status" value="1"/>
</dbReference>
<dbReference type="InterPro" id="IPR029041">
    <property type="entry name" value="FAD-linked_oxidoreductase-like"/>
</dbReference>
<protein>
    <recommendedName>
        <fullName evidence="12">Methylenetetrahydrofolate reductase</fullName>
        <ecNumber evidence="12">1.5.1.54</ecNumber>
    </recommendedName>
</protein>
<keyword evidence="8" id="KW-0520">NAD</keyword>
<dbReference type="EMBL" id="WAIE01000001">
    <property type="protein sequence ID" value="KAB1443611.1"/>
    <property type="molecule type" value="Genomic_DNA"/>
</dbReference>
<dbReference type="Gene3D" id="3.20.20.220">
    <property type="match status" value="1"/>
</dbReference>
<dbReference type="UniPathway" id="UPA00193"/>
<dbReference type="SUPFAM" id="SSF51730">
    <property type="entry name" value="FAD-linked oxidoreductase"/>
    <property type="match status" value="1"/>
</dbReference>
<comment type="pathway">
    <text evidence="10">Amino-acid biosynthesis; L-methionine biosynthesis via de novo pathway.</text>
</comment>
<dbReference type="GO" id="GO:0035999">
    <property type="term" value="P:tetrahydrofolate interconversion"/>
    <property type="evidence" value="ECO:0007669"/>
    <property type="project" value="UniProtKB-UniPathway"/>
</dbReference>
<keyword evidence="4" id="KW-0028">Amino-acid biosynthesis</keyword>
<evidence type="ECO:0000256" key="7">
    <source>
        <dbReference type="ARBA" id="ARBA00023002"/>
    </source>
</evidence>
<keyword evidence="6 12" id="KW-0274">FAD</keyword>
<dbReference type="GO" id="GO:0009086">
    <property type="term" value="P:methionine biosynthetic process"/>
    <property type="evidence" value="ECO:0007669"/>
    <property type="project" value="UniProtKB-KW"/>
</dbReference>
<dbReference type="OrthoDB" id="9812555at2"/>
<evidence type="ECO:0000313" key="13">
    <source>
        <dbReference type="EMBL" id="KAB1443611.1"/>
    </source>
</evidence>
<evidence type="ECO:0000256" key="10">
    <source>
        <dbReference type="ARBA" id="ARBA00034478"/>
    </source>
</evidence>
<evidence type="ECO:0000256" key="11">
    <source>
        <dbReference type="ARBA" id="ARBA00048628"/>
    </source>
</evidence>
<sequence length="290" mass="31928">MRIVDLIKQESPFLSLEFFPPKNEEAWPSFFGVVEKLKELNPLFASVTYGAGGGTQSNSLEIARRLKQDYDLEPLAHLTSVGATSSGLTEFVSKLEEAGIENILALRGDAPKDVENFDFSAQEFQYATDLVTFLRSKFKKMCVGVACYPEAHPESPSVSFDLAMSKLKCEMGGEFMVTQLFFDNRIYFDFVDRMKSMGVNVPVIPGVLPIMSIKSAKFILSLCGASIPGSFLSALEKAHDEGGDDKVYEVGMAYAIRQAQDLLDKGAPGVHLYTLNRAKACLEIGNSLKF</sequence>
<dbReference type="GO" id="GO:0106312">
    <property type="term" value="F:methylenetetrahydrofolate reductase (NADH) activity"/>
    <property type="evidence" value="ECO:0007669"/>
    <property type="project" value="UniProtKB-EC"/>
</dbReference>
<evidence type="ECO:0000256" key="6">
    <source>
        <dbReference type="ARBA" id="ARBA00022827"/>
    </source>
</evidence>
<dbReference type="Pfam" id="PF02219">
    <property type="entry name" value="MTHFR"/>
    <property type="match status" value="1"/>
</dbReference>
<comment type="caution">
    <text evidence="13">The sequence shown here is derived from an EMBL/GenBank/DDBJ whole genome shotgun (WGS) entry which is preliminary data.</text>
</comment>
<accession>A0A6N6N7C2</accession>